<dbReference type="RefSeq" id="WP_117709294.1">
    <property type="nucleotide sequence ID" value="NZ_JADYUG010000007.1"/>
</dbReference>
<name>A0A414Q0P8_FUSMR</name>
<organism evidence="1 2">
    <name type="scientific">Fusobacterium mortiferum</name>
    <dbReference type="NCBI Taxonomy" id="850"/>
    <lineage>
        <taxon>Bacteria</taxon>
        <taxon>Fusobacteriati</taxon>
        <taxon>Fusobacteriota</taxon>
        <taxon>Fusobacteriia</taxon>
        <taxon>Fusobacteriales</taxon>
        <taxon>Fusobacteriaceae</taxon>
        <taxon>Fusobacterium</taxon>
    </lineage>
</organism>
<dbReference type="AlphaFoldDB" id="A0A414Q0P8"/>
<protein>
    <submittedName>
        <fullName evidence="1">Uncharacterized protein</fullName>
    </submittedName>
</protein>
<dbReference type="Proteomes" id="UP000284676">
    <property type="component" value="Unassembled WGS sequence"/>
</dbReference>
<proteinExistence type="predicted"/>
<evidence type="ECO:0000313" key="2">
    <source>
        <dbReference type="Proteomes" id="UP000284676"/>
    </source>
</evidence>
<accession>A0A414Q0P8</accession>
<dbReference type="EMBL" id="QRHL01000002">
    <property type="protein sequence ID" value="RHF74337.1"/>
    <property type="molecule type" value="Genomic_DNA"/>
</dbReference>
<sequence>MRKRFLIVVIYFILFIPIIVVGANNSRVISEDMEEKNKMKLEVEINDIYFSVPSTLKEVITKGWKISDREPYFLKPLIGEDYYEMRTNWSLSKDKKSIAKGGRIIRLLEKDGVLLEVTIANQNIDEDDEPFQKIEEGIVDSMVVFYDKTHSSIKLNGIELKELTPDIILKNYPVNEGWEHIPTNYRNHPEFETSLEYTVMKIVGNSEESITIYFDLDNRAYKVEILNQVTSI</sequence>
<gene>
    <name evidence="1" type="ORF">DW663_02405</name>
</gene>
<reference evidence="1 2" key="1">
    <citation type="submission" date="2018-08" db="EMBL/GenBank/DDBJ databases">
        <title>A genome reference for cultivated species of the human gut microbiota.</title>
        <authorList>
            <person name="Zou Y."/>
            <person name="Xue W."/>
            <person name="Luo G."/>
        </authorList>
    </citation>
    <scope>NUCLEOTIDE SEQUENCE [LARGE SCALE GENOMIC DNA]</scope>
    <source>
        <strain evidence="1 2">AM25-1</strain>
    </source>
</reference>
<comment type="caution">
    <text evidence="1">The sequence shown here is derived from an EMBL/GenBank/DDBJ whole genome shotgun (WGS) entry which is preliminary data.</text>
</comment>
<evidence type="ECO:0000313" key="1">
    <source>
        <dbReference type="EMBL" id="RHF74337.1"/>
    </source>
</evidence>